<feature type="binding site" evidence="9">
    <location>
        <begin position="8"/>
        <end position="10"/>
    </location>
    <ligand>
        <name>4-CDP-2-C-methyl-D-erythritol 2-phosphate</name>
        <dbReference type="ChEBI" id="CHEBI:57919"/>
    </ligand>
</feature>
<evidence type="ECO:0000256" key="4">
    <source>
        <dbReference type="ARBA" id="ARBA00011233"/>
    </source>
</evidence>
<dbReference type="Pfam" id="PF02542">
    <property type="entry name" value="YgbB"/>
    <property type="match status" value="1"/>
</dbReference>
<evidence type="ECO:0000256" key="9">
    <source>
        <dbReference type="HAMAP-Rule" id="MF_00107"/>
    </source>
</evidence>
<feature type="binding site" evidence="9">
    <location>
        <position position="139"/>
    </location>
    <ligand>
        <name>4-CDP-2-C-methyl-D-erythritol 2-phosphate</name>
        <dbReference type="ChEBI" id="CHEBI:57919"/>
    </ligand>
</feature>
<evidence type="ECO:0000313" key="12">
    <source>
        <dbReference type="EMBL" id="ODB96930.1"/>
    </source>
</evidence>
<dbReference type="PANTHER" id="PTHR43181">
    <property type="entry name" value="2-C-METHYL-D-ERYTHRITOL 2,4-CYCLODIPHOSPHATE SYNTHASE, CHLOROPLASTIC"/>
    <property type="match status" value="1"/>
</dbReference>
<dbReference type="STRING" id="1818881.A3196_09255"/>
<feature type="binding site" evidence="9">
    <location>
        <begin position="61"/>
        <end position="65"/>
    </location>
    <ligand>
        <name>4-CDP-2-C-methyl-D-erythritol 2-phosphate</name>
        <dbReference type="ChEBI" id="CHEBI:57919"/>
    </ligand>
</feature>
<evidence type="ECO:0000259" key="11">
    <source>
        <dbReference type="Pfam" id="PF02542"/>
    </source>
</evidence>
<feature type="binding site" evidence="9">
    <location>
        <position position="8"/>
    </location>
    <ligand>
        <name>a divalent metal cation</name>
        <dbReference type="ChEBI" id="CHEBI:60240"/>
    </ligand>
</feature>
<dbReference type="Proteomes" id="UP000094849">
    <property type="component" value="Unassembled WGS sequence"/>
</dbReference>
<comment type="caution">
    <text evidence="9">Lacks conserved residue(s) required for the propagation of feature annotation.</text>
</comment>
<feature type="binding site" evidence="9">
    <location>
        <position position="142"/>
    </location>
    <ligand>
        <name>4-CDP-2-C-methyl-D-erythritol 2-phosphate</name>
        <dbReference type="ChEBI" id="CHEBI:57919"/>
    </ligand>
</feature>
<dbReference type="HAMAP" id="MF_00107">
    <property type="entry name" value="IspF"/>
    <property type="match status" value="1"/>
</dbReference>
<dbReference type="AlphaFoldDB" id="A0A1E2UQB5"/>
<feature type="binding site" evidence="9">
    <location>
        <begin position="56"/>
        <end position="58"/>
    </location>
    <ligand>
        <name>4-CDP-2-C-methyl-D-erythritol 2-phosphate</name>
        <dbReference type="ChEBI" id="CHEBI:57919"/>
    </ligand>
</feature>
<dbReference type="NCBIfam" id="TIGR00151">
    <property type="entry name" value="ispF"/>
    <property type="match status" value="1"/>
</dbReference>
<name>A0A1E2UQB5_9GAMM</name>
<feature type="domain" description="2-C-methyl-D-erythritol 2,4-cyclodiphosphate synthase" evidence="11">
    <location>
        <begin position="1"/>
        <end position="154"/>
    </location>
</feature>
<dbReference type="GO" id="GO:0046872">
    <property type="term" value="F:metal ion binding"/>
    <property type="evidence" value="ECO:0007669"/>
    <property type="project" value="UniProtKB-KW"/>
</dbReference>
<evidence type="ECO:0000256" key="10">
    <source>
        <dbReference type="RuleBase" id="RU004395"/>
    </source>
</evidence>
<evidence type="ECO:0000256" key="3">
    <source>
        <dbReference type="ARBA" id="ARBA00008480"/>
    </source>
</evidence>
<dbReference type="PANTHER" id="PTHR43181:SF1">
    <property type="entry name" value="2-C-METHYL-D-ERYTHRITOL 2,4-CYCLODIPHOSPHATE SYNTHASE, CHLOROPLASTIC"/>
    <property type="match status" value="1"/>
</dbReference>
<dbReference type="UniPathway" id="UPA00056">
    <property type="reaction ID" value="UER00095"/>
</dbReference>
<dbReference type="EMBL" id="LVJZ01000003">
    <property type="protein sequence ID" value="ODB96930.1"/>
    <property type="molecule type" value="Genomic_DNA"/>
</dbReference>
<evidence type="ECO:0000256" key="5">
    <source>
        <dbReference type="ARBA" id="ARBA00012579"/>
    </source>
</evidence>
<feature type="binding site" evidence="9">
    <location>
        <begin position="34"/>
        <end position="35"/>
    </location>
    <ligand>
        <name>4-CDP-2-C-methyl-D-erythritol 2-phosphate</name>
        <dbReference type="ChEBI" id="CHEBI:57919"/>
    </ligand>
</feature>
<organism evidence="12 13">
    <name type="scientific">Candidatus Thiodiazotropha endoloripes</name>
    <dbReference type="NCBI Taxonomy" id="1818881"/>
    <lineage>
        <taxon>Bacteria</taxon>
        <taxon>Pseudomonadati</taxon>
        <taxon>Pseudomonadota</taxon>
        <taxon>Gammaproteobacteria</taxon>
        <taxon>Chromatiales</taxon>
        <taxon>Sedimenticolaceae</taxon>
        <taxon>Candidatus Thiodiazotropha</taxon>
    </lineage>
</organism>
<comment type="subunit">
    <text evidence="4 9">Homotrimer.</text>
</comment>
<evidence type="ECO:0000256" key="8">
    <source>
        <dbReference type="ARBA" id="ARBA00023239"/>
    </source>
</evidence>
<gene>
    <name evidence="9" type="primary">ispF</name>
    <name evidence="12" type="ORF">A3196_09255</name>
</gene>
<dbReference type="CDD" id="cd00554">
    <property type="entry name" value="MECDP_synthase"/>
    <property type="match status" value="1"/>
</dbReference>
<feature type="site" description="Transition state stabilizer" evidence="9">
    <location>
        <position position="34"/>
    </location>
</feature>
<comment type="pathway">
    <text evidence="2 9">Isoprenoid biosynthesis; isopentenyl diphosphate biosynthesis via DXP pathway; isopentenyl diphosphate from 1-deoxy-D-xylulose 5-phosphate: step 4/6.</text>
</comment>
<feature type="binding site" evidence="9">
    <location>
        <position position="10"/>
    </location>
    <ligand>
        <name>a divalent metal cation</name>
        <dbReference type="ChEBI" id="CHEBI:60240"/>
    </ligand>
</feature>
<protein>
    <recommendedName>
        <fullName evidence="5 9">2-C-methyl-D-erythritol 2,4-cyclodiphosphate synthase</fullName>
        <shortName evidence="9">MECDP-synthase</shortName>
        <shortName evidence="9">MECPP-synthase</shortName>
        <shortName evidence="9">MECPS</shortName>
        <ecNumber evidence="5 9">4.6.1.12</ecNumber>
    </recommendedName>
</protein>
<keyword evidence="6 9" id="KW-0479">Metal-binding</keyword>
<keyword evidence="7 9" id="KW-0414">Isoprene biosynthesis</keyword>
<evidence type="ECO:0000256" key="2">
    <source>
        <dbReference type="ARBA" id="ARBA00004709"/>
    </source>
</evidence>
<dbReference type="GO" id="GO:0016114">
    <property type="term" value="P:terpenoid biosynthetic process"/>
    <property type="evidence" value="ECO:0007669"/>
    <property type="project" value="InterPro"/>
</dbReference>
<dbReference type="PROSITE" id="PS01350">
    <property type="entry name" value="ISPF"/>
    <property type="match status" value="1"/>
</dbReference>
<accession>A0A1E2UQB5</accession>
<proteinExistence type="inferred from homology"/>
<dbReference type="InterPro" id="IPR036571">
    <property type="entry name" value="MECDP_synthase_sf"/>
</dbReference>
<comment type="similarity">
    <text evidence="3 9 10">Belongs to the IspF family.</text>
</comment>
<dbReference type="EC" id="4.6.1.12" evidence="5 9"/>
<evidence type="ECO:0000313" key="13">
    <source>
        <dbReference type="Proteomes" id="UP000094849"/>
    </source>
</evidence>
<dbReference type="OrthoDB" id="9804336at2"/>
<comment type="cofactor">
    <cofactor evidence="9">
        <name>a divalent metal cation</name>
        <dbReference type="ChEBI" id="CHEBI:60240"/>
    </cofactor>
    <text evidence="9">Binds 1 divalent metal cation per subunit.</text>
</comment>
<dbReference type="GO" id="GO:0019288">
    <property type="term" value="P:isopentenyl diphosphate biosynthetic process, methylerythritol 4-phosphate pathway"/>
    <property type="evidence" value="ECO:0007669"/>
    <property type="project" value="UniProtKB-UniRule"/>
</dbReference>
<evidence type="ECO:0000256" key="1">
    <source>
        <dbReference type="ARBA" id="ARBA00000200"/>
    </source>
</evidence>
<dbReference type="GO" id="GO:0008685">
    <property type="term" value="F:2-C-methyl-D-erythritol 2,4-cyclodiphosphate synthase activity"/>
    <property type="evidence" value="ECO:0007669"/>
    <property type="project" value="UniProtKB-UniRule"/>
</dbReference>
<evidence type="ECO:0000256" key="6">
    <source>
        <dbReference type="ARBA" id="ARBA00022723"/>
    </source>
</evidence>
<dbReference type="RefSeq" id="WP_069004660.1">
    <property type="nucleotide sequence ID" value="NZ_LVJW01000003.1"/>
</dbReference>
<dbReference type="Gene3D" id="3.30.1330.50">
    <property type="entry name" value="2-C-methyl-D-erythritol 2,4-cyclodiphosphate synthase"/>
    <property type="match status" value="1"/>
</dbReference>
<reference evidence="12 13" key="1">
    <citation type="submission" date="2016-03" db="EMBL/GenBank/DDBJ databases">
        <title>Chemosynthetic sulphur-oxidizing symbionts of marine invertebrate animals are capable of nitrogen fixation.</title>
        <authorList>
            <person name="Petersen J.M."/>
            <person name="Kemper A."/>
            <person name="Gruber-Vodicka H."/>
            <person name="Cardini U."/>
            <person name="Geest Mvander."/>
            <person name="Kleiner M."/>
            <person name="Bulgheresi S."/>
            <person name="Fussmann M."/>
            <person name="Herbold C."/>
            <person name="Seah B.K.B."/>
            <person name="Antony C.Paul."/>
            <person name="Liu D."/>
            <person name="Belitz A."/>
            <person name="Weber M."/>
        </authorList>
    </citation>
    <scope>NUCLEOTIDE SEQUENCE [LARGE SCALE GENOMIC DNA]</scope>
    <source>
        <strain evidence="12">G_D</strain>
    </source>
</reference>
<feature type="binding site" evidence="9">
    <location>
        <begin position="132"/>
        <end position="135"/>
    </location>
    <ligand>
        <name>4-CDP-2-C-methyl-D-erythritol 2-phosphate</name>
        <dbReference type="ChEBI" id="CHEBI:57919"/>
    </ligand>
</feature>
<keyword evidence="13" id="KW-1185">Reference proteome</keyword>
<dbReference type="InterPro" id="IPR003526">
    <property type="entry name" value="MECDP_synthase"/>
</dbReference>
<comment type="function">
    <text evidence="9">Involved in the biosynthesis of isopentenyl diphosphate (IPP) and dimethylallyl diphosphate (DMAPP), two major building blocks of isoprenoid compounds. Catalyzes the conversion of 4-diphosphocytidyl-2-C-methyl-D-erythritol 2-phosphate (CDP-ME2P) to 2-C-methyl-D-erythritol 2,4-cyclodiphosphate (ME-CPP) with a corresponding release of cytidine 5-monophosphate (CMP).</text>
</comment>
<comment type="catalytic activity">
    <reaction evidence="1 9 10">
        <text>4-CDP-2-C-methyl-D-erythritol 2-phosphate = 2-C-methyl-D-erythritol 2,4-cyclic diphosphate + CMP</text>
        <dbReference type="Rhea" id="RHEA:23864"/>
        <dbReference type="ChEBI" id="CHEBI:57919"/>
        <dbReference type="ChEBI" id="CHEBI:58483"/>
        <dbReference type="ChEBI" id="CHEBI:60377"/>
        <dbReference type="EC" id="4.6.1.12"/>
    </reaction>
</comment>
<dbReference type="InterPro" id="IPR020555">
    <property type="entry name" value="MECDP_synthase_CS"/>
</dbReference>
<comment type="caution">
    <text evidence="12">The sequence shown here is derived from an EMBL/GenBank/DDBJ whole genome shotgun (WGS) entry which is preliminary data.</text>
</comment>
<evidence type="ECO:0000256" key="7">
    <source>
        <dbReference type="ARBA" id="ARBA00023229"/>
    </source>
</evidence>
<feature type="binding site" evidence="9">
    <location>
        <position position="42"/>
    </location>
    <ligand>
        <name>a divalent metal cation</name>
        <dbReference type="ChEBI" id="CHEBI:60240"/>
    </ligand>
</feature>
<feature type="site" description="Transition state stabilizer" evidence="9">
    <location>
        <position position="133"/>
    </location>
</feature>
<sequence>MRIGQGYDAHRFESGSPLVLGGVEVPHDQGLKAHSDGDVLIHALCDALLGAACLGDIGRHFPDNDPAYAGIDSRELLRQVMQQLQELGLKLANADMTIVAQKPKLSPYIDEMRSLLAGDLQTNLDRVNIKATTTEGMGFTGRGEGIAALASVLLVEKTSE</sequence>
<keyword evidence="8 9" id="KW-0456">Lyase</keyword>
<dbReference type="SUPFAM" id="SSF69765">
    <property type="entry name" value="IpsF-like"/>
    <property type="match status" value="1"/>
</dbReference>
<dbReference type="FunFam" id="3.30.1330.50:FF:000001">
    <property type="entry name" value="2-C-methyl-D-erythritol 2,4-cyclodiphosphate synthase"/>
    <property type="match status" value="1"/>
</dbReference>